<keyword evidence="9" id="KW-0472">Membrane</keyword>
<keyword evidence="6" id="KW-0812">Transmembrane</keyword>
<evidence type="ECO:0000256" key="2">
    <source>
        <dbReference type="ARBA" id="ARBA00006555"/>
    </source>
</evidence>
<keyword evidence="4" id="KW-1003">Cell membrane</keyword>
<evidence type="ECO:0000256" key="4">
    <source>
        <dbReference type="ARBA" id="ARBA00022475"/>
    </source>
</evidence>
<dbReference type="Proteomes" id="UP000510822">
    <property type="component" value="Chromosome"/>
</dbReference>
<keyword evidence="5" id="KW-0997">Cell inner membrane</keyword>
<organism evidence="12 13">
    <name type="scientific">Chitinibacter fontanus</name>
    <dbReference type="NCBI Taxonomy" id="1737446"/>
    <lineage>
        <taxon>Bacteria</taxon>
        <taxon>Pseudomonadati</taxon>
        <taxon>Pseudomonadota</taxon>
        <taxon>Betaproteobacteria</taxon>
        <taxon>Neisseriales</taxon>
        <taxon>Chitinibacteraceae</taxon>
        <taxon>Chitinibacter</taxon>
    </lineage>
</organism>
<evidence type="ECO:0000256" key="3">
    <source>
        <dbReference type="ARBA" id="ARBA00022448"/>
    </source>
</evidence>
<evidence type="ECO:0000259" key="11">
    <source>
        <dbReference type="PROSITE" id="PS52015"/>
    </source>
</evidence>
<dbReference type="InterPro" id="IPR006260">
    <property type="entry name" value="TonB/TolA_C"/>
</dbReference>
<dbReference type="RefSeq" id="WP_180308633.1">
    <property type="nucleotide sequence ID" value="NZ_CP058952.1"/>
</dbReference>
<evidence type="ECO:0000256" key="7">
    <source>
        <dbReference type="ARBA" id="ARBA00022927"/>
    </source>
</evidence>
<dbReference type="GO" id="GO:0015031">
    <property type="term" value="P:protein transport"/>
    <property type="evidence" value="ECO:0007669"/>
    <property type="project" value="UniProtKB-KW"/>
</dbReference>
<dbReference type="InterPro" id="IPR037682">
    <property type="entry name" value="TonB_C"/>
</dbReference>
<dbReference type="SUPFAM" id="SSF74653">
    <property type="entry name" value="TolA/TonB C-terminal domain"/>
    <property type="match status" value="1"/>
</dbReference>
<keyword evidence="8" id="KW-1133">Transmembrane helix</keyword>
<feature type="region of interest" description="Disordered" evidence="10">
    <location>
        <begin position="116"/>
        <end position="137"/>
    </location>
</feature>
<dbReference type="PANTHER" id="PTHR33446">
    <property type="entry name" value="PROTEIN TONB-RELATED"/>
    <property type="match status" value="1"/>
</dbReference>
<keyword evidence="3" id="KW-0813">Transport</keyword>
<gene>
    <name evidence="12" type="ORF">HZU75_08180</name>
</gene>
<dbReference type="NCBIfam" id="TIGR01352">
    <property type="entry name" value="tonB_Cterm"/>
    <property type="match status" value="1"/>
</dbReference>
<dbReference type="Gene3D" id="3.30.1150.10">
    <property type="match status" value="1"/>
</dbReference>
<comment type="subcellular location">
    <subcellularLocation>
        <location evidence="1">Cell inner membrane</location>
        <topology evidence="1">Single-pass membrane protein</topology>
        <orientation evidence="1">Periplasmic side</orientation>
    </subcellularLocation>
</comment>
<evidence type="ECO:0000256" key="1">
    <source>
        <dbReference type="ARBA" id="ARBA00004383"/>
    </source>
</evidence>
<accession>A0A7D5ZFF1</accession>
<comment type="similarity">
    <text evidence="2">Belongs to the TonB family.</text>
</comment>
<dbReference type="PROSITE" id="PS52015">
    <property type="entry name" value="TONB_CTD"/>
    <property type="match status" value="1"/>
</dbReference>
<evidence type="ECO:0000256" key="5">
    <source>
        <dbReference type="ARBA" id="ARBA00022519"/>
    </source>
</evidence>
<feature type="region of interest" description="Disordered" evidence="10">
    <location>
        <begin position="56"/>
        <end position="92"/>
    </location>
</feature>
<evidence type="ECO:0000256" key="8">
    <source>
        <dbReference type="ARBA" id="ARBA00022989"/>
    </source>
</evidence>
<dbReference type="GO" id="GO:0055085">
    <property type="term" value="P:transmembrane transport"/>
    <property type="evidence" value="ECO:0007669"/>
    <property type="project" value="InterPro"/>
</dbReference>
<dbReference type="KEGG" id="cfon:HZU75_08180"/>
<evidence type="ECO:0000313" key="13">
    <source>
        <dbReference type="Proteomes" id="UP000510822"/>
    </source>
</evidence>
<keyword evidence="13" id="KW-1185">Reference proteome</keyword>
<evidence type="ECO:0000256" key="10">
    <source>
        <dbReference type="SAM" id="MobiDB-lite"/>
    </source>
</evidence>
<dbReference type="GO" id="GO:0031992">
    <property type="term" value="F:energy transducer activity"/>
    <property type="evidence" value="ECO:0007669"/>
    <property type="project" value="TreeGrafter"/>
</dbReference>
<sequence>MDRGQRFMAAAMALSLIAHAFPIFGIKFVLPDPRQFMSKQPLDIVLVNQKTTTRPANAEVEAQADLDGGGNTDAPDHRVKSPLPSKSKQADVELEQVESKLKKLEDQSNQLMTQLKSSTKANTDSKNVQQSPDGQPLDVEDLKEQVRKQQEIAGLAAQIAKQNHEYQSKPRKAFVGARAKQTSVAMYMDGWRQKIERVGTMAYPVDADGKKIYGQLRVTVEIDADGTMRSSQIDKSSGNPQLDAAALRILKMSAPFSKLPPDMLDSTGKPATVLVITRTWTFERQQLTSD</sequence>
<dbReference type="InterPro" id="IPR051045">
    <property type="entry name" value="TonB-dependent_transducer"/>
</dbReference>
<feature type="compositionally biased region" description="Polar residues" evidence="10">
    <location>
        <begin position="116"/>
        <end position="133"/>
    </location>
</feature>
<feature type="domain" description="TonB C-terminal" evidence="11">
    <location>
        <begin position="188"/>
        <end position="283"/>
    </location>
</feature>
<proteinExistence type="inferred from homology"/>
<reference evidence="12 13" key="1">
    <citation type="journal article" date="2016" name="Int. J. Syst. Evol. Microbiol.">
        <title>Chitinibacter fontanus sp. nov., isolated from a spring.</title>
        <authorList>
            <person name="Sheu S.Y."/>
            <person name="Li Y.S."/>
            <person name="Young C.C."/>
            <person name="Chen W.M."/>
        </authorList>
    </citation>
    <scope>NUCLEOTIDE SEQUENCE [LARGE SCALE GENOMIC DNA]</scope>
    <source>
        <strain evidence="12 13">STM-7</strain>
    </source>
</reference>
<evidence type="ECO:0000256" key="9">
    <source>
        <dbReference type="ARBA" id="ARBA00023136"/>
    </source>
</evidence>
<keyword evidence="7" id="KW-0653">Protein transport</keyword>
<dbReference type="Pfam" id="PF03544">
    <property type="entry name" value="TonB_C"/>
    <property type="match status" value="1"/>
</dbReference>
<name>A0A7D5ZFF1_9NEIS</name>
<dbReference type="EMBL" id="CP058952">
    <property type="protein sequence ID" value="QLI81508.1"/>
    <property type="molecule type" value="Genomic_DNA"/>
</dbReference>
<dbReference type="AlphaFoldDB" id="A0A7D5ZFF1"/>
<protein>
    <submittedName>
        <fullName evidence="12">TonB family protein</fullName>
    </submittedName>
</protein>
<dbReference type="GO" id="GO:0098797">
    <property type="term" value="C:plasma membrane protein complex"/>
    <property type="evidence" value="ECO:0007669"/>
    <property type="project" value="TreeGrafter"/>
</dbReference>
<dbReference type="PANTHER" id="PTHR33446:SF11">
    <property type="entry name" value="TONB3"/>
    <property type="match status" value="1"/>
</dbReference>
<evidence type="ECO:0000256" key="6">
    <source>
        <dbReference type="ARBA" id="ARBA00022692"/>
    </source>
</evidence>
<evidence type="ECO:0000313" key="12">
    <source>
        <dbReference type="EMBL" id="QLI81508.1"/>
    </source>
</evidence>